<dbReference type="InterPro" id="IPR011043">
    <property type="entry name" value="Gal_Oxase/kelch_b-propeller"/>
</dbReference>
<dbReference type="Proteomes" id="UP000011682">
    <property type="component" value="Unassembled WGS sequence"/>
</dbReference>
<dbReference type="SUPFAM" id="SSF117281">
    <property type="entry name" value="Kelch motif"/>
    <property type="match status" value="1"/>
</dbReference>
<dbReference type="Pfam" id="PF24681">
    <property type="entry name" value="Kelch_KLHDC2_KLHL20_DRC7"/>
    <property type="match status" value="1"/>
</dbReference>
<dbReference type="EMBL" id="ANAH02000006">
    <property type="protein sequence ID" value="EPX62914.1"/>
    <property type="molecule type" value="Genomic_DNA"/>
</dbReference>
<dbReference type="SUPFAM" id="SSF50965">
    <property type="entry name" value="Galactose oxidase, central domain"/>
    <property type="match status" value="1"/>
</dbReference>
<dbReference type="InterPro" id="IPR032179">
    <property type="entry name" value="Cry22Aa_Ig-like"/>
</dbReference>
<evidence type="ECO:0000259" key="2">
    <source>
        <dbReference type="Pfam" id="PF16403"/>
    </source>
</evidence>
<dbReference type="Gene3D" id="2.120.10.80">
    <property type="entry name" value="Kelch-type beta propeller"/>
    <property type="match status" value="2"/>
</dbReference>
<dbReference type="PANTHER" id="PTHR45632:SF26">
    <property type="entry name" value="BTB DOMAIN-CONTAINING PROTEIN"/>
    <property type="match status" value="1"/>
</dbReference>
<dbReference type="OrthoDB" id="5524970at2"/>
<protein>
    <recommendedName>
        <fullName evidence="2">Pesticidal crystal protein Cry22Aa Ig-like domain-containing protein</fullName>
    </recommendedName>
</protein>
<keyword evidence="4" id="KW-1185">Reference proteome</keyword>
<comment type="caution">
    <text evidence="3">The sequence shown here is derived from an EMBL/GenBank/DDBJ whole genome shotgun (WGS) entry which is preliminary data.</text>
</comment>
<name>S9QNM7_CYSF2</name>
<evidence type="ECO:0000313" key="4">
    <source>
        <dbReference type="Proteomes" id="UP000011682"/>
    </source>
</evidence>
<dbReference type="InterPro" id="IPR006652">
    <property type="entry name" value="Kelch_1"/>
</dbReference>
<dbReference type="Gene3D" id="2.130.10.80">
    <property type="entry name" value="Galactose oxidase/kelch, beta-propeller"/>
    <property type="match status" value="2"/>
</dbReference>
<dbReference type="eggNOG" id="COG3055">
    <property type="taxonomic scope" value="Bacteria"/>
</dbReference>
<gene>
    <name evidence="3" type="ORF">D187_006324</name>
</gene>
<organism evidence="3 4">
    <name type="scientific">Cystobacter fuscus (strain ATCC 25194 / DSM 2262 / NBRC 100088 / M29)</name>
    <dbReference type="NCBI Taxonomy" id="1242864"/>
    <lineage>
        <taxon>Bacteria</taxon>
        <taxon>Pseudomonadati</taxon>
        <taxon>Myxococcota</taxon>
        <taxon>Myxococcia</taxon>
        <taxon>Myxococcales</taxon>
        <taxon>Cystobacterineae</taxon>
        <taxon>Archangiaceae</taxon>
        <taxon>Cystobacter</taxon>
    </lineage>
</organism>
<dbReference type="Pfam" id="PF16403">
    <property type="entry name" value="Bact_surface_Ig-like"/>
    <property type="match status" value="1"/>
</dbReference>
<evidence type="ECO:0000256" key="1">
    <source>
        <dbReference type="SAM" id="MobiDB-lite"/>
    </source>
</evidence>
<dbReference type="SMART" id="SM00612">
    <property type="entry name" value="Kelch"/>
    <property type="match status" value="6"/>
</dbReference>
<proteinExistence type="predicted"/>
<feature type="compositionally biased region" description="Polar residues" evidence="1">
    <location>
        <begin position="76"/>
        <end position="94"/>
    </location>
</feature>
<dbReference type="PANTHER" id="PTHR45632">
    <property type="entry name" value="LD33804P"/>
    <property type="match status" value="1"/>
</dbReference>
<accession>S9QNM7</accession>
<dbReference type="InterPro" id="IPR015915">
    <property type="entry name" value="Kelch-typ_b-propeller"/>
</dbReference>
<dbReference type="InterPro" id="IPR037293">
    <property type="entry name" value="Gal_Oxidase_central_sf"/>
</dbReference>
<evidence type="ECO:0000313" key="3">
    <source>
        <dbReference type="EMBL" id="EPX62914.1"/>
    </source>
</evidence>
<sequence length="591" mass="61907">MKRAKTRRTNASCLSEQERVSFVQPSPRAVPPKKEHASMIPSVFHERRLSGMANQTLAACALLLSTACGGVTSTDNDLTGESATPSAVSTQSRNLADDGCSPDVTPPVVTCDAYGGVVECGGYIDEVPNLQYSDNCSIQYVSTSYSYKMVGTVYTGAGVWDGFNSASCTTEWTVVDTLPPDIYLEGGDITIPAGSPFTPQEAMGHDACMHGGLGYSIVTAEGTVNTNVPGTYTLTYSLTDPSGNKGTKTQRVHVVATTPISVPTANTLQPRLRHTATRLPNGRVLVTGGYGRTAEEYDPTTGTWSAVGNPIATHRAHTATLLPDGTVLVAGGAKASSASVEELYDPAQGVWSPTGRMSTSRYDHTAGVLPDGKVLVAGGGTGESSGGVLATAELYDPSTRQWSPTGELHTARRNHTLTVLRDGRVLATGGTGAEGQPLSSAELYEPSTGTWTSVADLSTGRSAHTATLLDDGTVLVVGGLTGDMYLGVTAELFHPATSTWSSAGALNSPRREHSATLVHGKVLVTGGYHTLTGINATSEVYDPATNTWNLGATLNVARYKHSATQLDENTLLLVGGYTPLEHSTAERYSFP</sequence>
<dbReference type="AlphaFoldDB" id="S9QNM7"/>
<dbReference type="eggNOG" id="COG4257">
    <property type="taxonomic scope" value="Bacteria"/>
</dbReference>
<feature type="region of interest" description="Disordered" evidence="1">
    <location>
        <begin position="76"/>
        <end position="99"/>
    </location>
</feature>
<reference evidence="3" key="1">
    <citation type="submission" date="2013-05" db="EMBL/GenBank/DDBJ databases">
        <title>Genome assembly of Cystobacter fuscus DSM 2262.</title>
        <authorList>
            <person name="Sharma G."/>
            <person name="Khatri I."/>
            <person name="Kaur C."/>
            <person name="Mayilraj S."/>
            <person name="Subramanian S."/>
        </authorList>
    </citation>
    <scope>NUCLEOTIDE SEQUENCE [LARGE SCALE GENOMIC DNA]</scope>
    <source>
        <strain evidence="3">DSM 2262</strain>
    </source>
</reference>
<feature type="domain" description="Pesticidal crystal protein Cry22Aa Ig-like" evidence="2">
    <location>
        <begin position="188"/>
        <end position="254"/>
    </location>
</feature>